<dbReference type="InterPro" id="IPR003004">
    <property type="entry name" value="GspF/PilC"/>
</dbReference>
<evidence type="ECO:0000256" key="1">
    <source>
        <dbReference type="ARBA" id="ARBA00004429"/>
    </source>
</evidence>
<dbReference type="Proteomes" id="UP000514752">
    <property type="component" value="Chromosome"/>
</dbReference>
<dbReference type="KEGG" id="nsg:H3L94_01485"/>
<reference evidence="12 13" key="1">
    <citation type="submission" date="2020-07" db="EMBL/GenBank/DDBJ databases">
        <title>Genomic diversity of species in the Neisseriaceae family.</title>
        <authorList>
            <person name="Vincent A.T."/>
            <person name="Bernet E."/>
            <person name="Veyrier F.J."/>
        </authorList>
    </citation>
    <scope>NUCLEOTIDE SEQUENCE [LARGE SCALE GENOMIC DNA]</scope>
    <source>
        <strain evidence="12 13">DSM 22244</strain>
    </source>
</reference>
<evidence type="ECO:0000256" key="7">
    <source>
        <dbReference type="ARBA" id="ARBA00022989"/>
    </source>
</evidence>
<evidence type="ECO:0000256" key="2">
    <source>
        <dbReference type="ARBA" id="ARBA00005745"/>
    </source>
</evidence>
<sequence>MVLNRKTSVNQAAAKQTGNRFEFEGRSLDTEQMVRGEVVAKDEKEARAKLARRRIKVIHIHKKKKVRQKKITQADITVFTRQLATMMKAGLPLMQAFDIVAKGHSNASMTKLLMEIRSDIEQGTSMADAFRKHPKYFDSFYCNLVEAGEAGGVLENLLDKLAVYKEKTQAIKKKIKSALTYPIAVVVVAIVLIIIMMMFVLPEFKKVYDGMNAEMPGLTQFMMGISDFMVEYGWLVIIGLIGLVAGFVQWHKHSPAMQKRVDALLLKLPIFGNIVEKGTIARWARTTATLFTAGVPLVEALDSVAGASGNIIYEEATKGIRSQVNQGSSLTSAMNATDLFPNMVVQMTSIGEESGALDDMLNKAAEFYEDEVDMAVATLSSLMEPIIMVVLGSIIGVILVAMYLPLFNLGSVVG</sequence>
<evidence type="ECO:0000256" key="5">
    <source>
        <dbReference type="ARBA" id="ARBA00022519"/>
    </source>
</evidence>
<evidence type="ECO:0000256" key="3">
    <source>
        <dbReference type="ARBA" id="ARBA00022448"/>
    </source>
</evidence>
<gene>
    <name evidence="12" type="ORF">H3L94_01485</name>
</gene>
<keyword evidence="5" id="KW-0997">Cell inner membrane</keyword>
<dbReference type="GO" id="GO:0005886">
    <property type="term" value="C:plasma membrane"/>
    <property type="evidence" value="ECO:0007669"/>
    <property type="project" value="UniProtKB-SubCell"/>
</dbReference>
<feature type="domain" description="Type II secretion system protein GspF" evidence="11">
    <location>
        <begin position="283"/>
        <end position="405"/>
    </location>
</feature>
<dbReference type="GO" id="GO:0015628">
    <property type="term" value="P:protein secretion by the type II secretion system"/>
    <property type="evidence" value="ECO:0007669"/>
    <property type="project" value="TreeGrafter"/>
</dbReference>
<feature type="transmembrane region" description="Helical" evidence="10">
    <location>
        <begin position="179"/>
        <end position="201"/>
    </location>
</feature>
<evidence type="ECO:0000313" key="13">
    <source>
        <dbReference type="Proteomes" id="UP000514752"/>
    </source>
</evidence>
<evidence type="ECO:0000256" key="9">
    <source>
        <dbReference type="RuleBase" id="RU003923"/>
    </source>
</evidence>
<dbReference type="FunFam" id="1.20.81.30:FF:000001">
    <property type="entry name" value="Type II secretion system protein F"/>
    <property type="match status" value="2"/>
</dbReference>
<evidence type="ECO:0000256" key="10">
    <source>
        <dbReference type="SAM" id="Phobius"/>
    </source>
</evidence>
<keyword evidence="4" id="KW-1003">Cell membrane</keyword>
<comment type="similarity">
    <text evidence="2 9">Belongs to the GSP F family.</text>
</comment>
<dbReference type="EMBL" id="CP059567">
    <property type="protein sequence ID" value="QMT40761.1"/>
    <property type="molecule type" value="Genomic_DNA"/>
</dbReference>
<evidence type="ECO:0000259" key="11">
    <source>
        <dbReference type="Pfam" id="PF00482"/>
    </source>
</evidence>
<proteinExistence type="inferred from homology"/>
<evidence type="ECO:0000256" key="4">
    <source>
        <dbReference type="ARBA" id="ARBA00022475"/>
    </source>
</evidence>
<keyword evidence="3 9" id="KW-0813">Transport</keyword>
<dbReference type="InterPro" id="IPR018076">
    <property type="entry name" value="T2SS_GspF_dom"/>
</dbReference>
<dbReference type="PROSITE" id="PS00874">
    <property type="entry name" value="T2SP_F"/>
    <property type="match status" value="1"/>
</dbReference>
<feature type="transmembrane region" description="Helical" evidence="10">
    <location>
        <begin position="386"/>
        <end position="406"/>
    </location>
</feature>
<accession>A0A7D7N7Y0</accession>
<name>A0A7D7N7Y0_9NEIS</name>
<feature type="domain" description="Type II secretion system protein GspF" evidence="11">
    <location>
        <begin position="79"/>
        <end position="202"/>
    </location>
</feature>
<protein>
    <submittedName>
        <fullName evidence="12">Type II secretion system F family protein</fullName>
    </submittedName>
</protein>
<dbReference type="RefSeq" id="WP_182122376.1">
    <property type="nucleotide sequence ID" value="NZ_CP059567.1"/>
</dbReference>
<feature type="transmembrane region" description="Helical" evidence="10">
    <location>
        <begin position="232"/>
        <end position="250"/>
    </location>
</feature>
<dbReference type="PANTHER" id="PTHR30012:SF7">
    <property type="entry name" value="PROTEIN TRANSPORT PROTEIN HOFC HOMOLOG"/>
    <property type="match status" value="1"/>
</dbReference>
<evidence type="ECO:0000313" key="12">
    <source>
        <dbReference type="EMBL" id="QMT40761.1"/>
    </source>
</evidence>
<keyword evidence="7 10" id="KW-1133">Transmembrane helix</keyword>
<dbReference type="PANTHER" id="PTHR30012">
    <property type="entry name" value="GENERAL SECRETION PATHWAY PROTEIN"/>
    <property type="match status" value="1"/>
</dbReference>
<dbReference type="AlphaFoldDB" id="A0A7D7N7Y0"/>
<dbReference type="InterPro" id="IPR001992">
    <property type="entry name" value="T2SS_GspF/T4SS_PilC_CS"/>
</dbReference>
<dbReference type="Pfam" id="PF00482">
    <property type="entry name" value="T2SSF"/>
    <property type="match status" value="2"/>
</dbReference>
<dbReference type="InterPro" id="IPR042094">
    <property type="entry name" value="T2SS_GspF_sf"/>
</dbReference>
<comment type="subcellular location">
    <subcellularLocation>
        <location evidence="1 9">Cell inner membrane</location>
        <topology evidence="1 9">Multi-pass membrane protein</topology>
    </subcellularLocation>
</comment>
<organism evidence="12 13">
    <name type="scientific">Neisseria shayeganii</name>
    <dbReference type="NCBI Taxonomy" id="607712"/>
    <lineage>
        <taxon>Bacteria</taxon>
        <taxon>Pseudomonadati</taxon>
        <taxon>Pseudomonadota</taxon>
        <taxon>Betaproteobacteria</taxon>
        <taxon>Neisseriales</taxon>
        <taxon>Neisseriaceae</taxon>
        <taxon>Neisseria</taxon>
    </lineage>
</organism>
<keyword evidence="8 10" id="KW-0472">Membrane</keyword>
<keyword evidence="6 9" id="KW-0812">Transmembrane</keyword>
<dbReference type="PRINTS" id="PR00812">
    <property type="entry name" value="BCTERIALGSPF"/>
</dbReference>
<evidence type="ECO:0000256" key="8">
    <source>
        <dbReference type="ARBA" id="ARBA00023136"/>
    </source>
</evidence>
<evidence type="ECO:0000256" key="6">
    <source>
        <dbReference type="ARBA" id="ARBA00022692"/>
    </source>
</evidence>
<dbReference type="Gene3D" id="1.20.81.30">
    <property type="entry name" value="Type II secretion system (T2SS), domain F"/>
    <property type="match status" value="2"/>
</dbReference>